<dbReference type="EMBL" id="RRCT01000014">
    <property type="protein sequence ID" value="RQW73860.1"/>
    <property type="molecule type" value="Genomic_DNA"/>
</dbReference>
<keyword evidence="3" id="KW-0472">Membrane</keyword>
<reference evidence="5 6" key="1">
    <citation type="journal article" date="2013" name="J. Microbiol.">
        <title>Lysinibacillus chungkukjangi sp. nov., isolated from Chungkukjang, Korean fermented soybean food.</title>
        <authorList>
            <person name="Kim S.J."/>
            <person name="Jang Y.H."/>
            <person name="Hamada M."/>
            <person name="Ahn J.H."/>
            <person name="Weon H.Y."/>
            <person name="Suzuki K."/>
            <person name="Whang K.S."/>
            <person name="Kwon S.W."/>
        </authorList>
    </citation>
    <scope>NUCLEOTIDE SEQUENCE [LARGE SCALE GENOMIC DNA]</scope>
    <source>
        <strain evidence="5 6">MCCC 1A12701</strain>
    </source>
</reference>
<dbReference type="Pfam" id="PF13490">
    <property type="entry name" value="zf-HC2"/>
    <property type="match status" value="1"/>
</dbReference>
<dbReference type="AlphaFoldDB" id="A0A3N9UBP2"/>
<dbReference type="Proteomes" id="UP000274033">
    <property type="component" value="Unassembled WGS sequence"/>
</dbReference>
<gene>
    <name evidence="5" type="ORF">EBB45_14005</name>
</gene>
<feature type="transmembrane region" description="Helical" evidence="3">
    <location>
        <begin position="90"/>
        <end position="109"/>
    </location>
</feature>
<keyword evidence="3" id="KW-1133">Transmembrane helix</keyword>
<comment type="similarity">
    <text evidence="1">Belongs to the zinc-associated anti-sigma factor (ZAS) superfamily. Anti-sigma-W factor family.</text>
</comment>
<name>A0A3N9UBP2_9BACI</name>
<evidence type="ECO:0000256" key="1">
    <source>
        <dbReference type="ARBA" id="ARBA00024353"/>
    </source>
</evidence>
<dbReference type="Gene3D" id="1.10.10.1320">
    <property type="entry name" value="Anti-sigma factor, zinc-finger domain"/>
    <property type="match status" value="1"/>
</dbReference>
<dbReference type="RefSeq" id="WP_124765777.1">
    <property type="nucleotide sequence ID" value="NZ_JAFBDY010000014.1"/>
</dbReference>
<keyword evidence="3" id="KW-0812">Transmembrane</keyword>
<proteinExistence type="inferred from homology"/>
<sequence>MSTCPEYIVDYMHEYLDGDISREHEQQLKKHLQMCSDCQQHMHQLSDTIAFVKSASHISAPPHFENEVMNRLPKRVHGVGVQKWIRRHPLFIAAAVFFLFMSVTLLGNYPNDNQFSVTKQPNLVVEGETVIVPAGEVVKGDIVVKNGDIVIEGEVDGNVTVINGEYMASTAVVTGQIEEVDEVFEWIWYEMKSMANDFMSLFDSGEKNNE</sequence>
<comment type="caution">
    <text evidence="5">The sequence shown here is derived from an EMBL/GenBank/DDBJ whole genome shotgun (WGS) entry which is preliminary data.</text>
</comment>
<evidence type="ECO:0000259" key="4">
    <source>
        <dbReference type="Pfam" id="PF13490"/>
    </source>
</evidence>
<dbReference type="InterPro" id="IPR041916">
    <property type="entry name" value="Anti_sigma_zinc_sf"/>
</dbReference>
<evidence type="ECO:0000313" key="6">
    <source>
        <dbReference type="Proteomes" id="UP000274033"/>
    </source>
</evidence>
<dbReference type="OrthoDB" id="9782842at2"/>
<evidence type="ECO:0000256" key="3">
    <source>
        <dbReference type="SAM" id="Phobius"/>
    </source>
</evidence>
<evidence type="ECO:0000256" key="2">
    <source>
        <dbReference type="ARBA" id="ARBA00024438"/>
    </source>
</evidence>
<dbReference type="InterPro" id="IPR027383">
    <property type="entry name" value="Znf_put"/>
</dbReference>
<feature type="domain" description="Putative zinc-finger" evidence="4">
    <location>
        <begin position="8"/>
        <end position="39"/>
    </location>
</feature>
<evidence type="ECO:0000313" key="5">
    <source>
        <dbReference type="EMBL" id="RQW73860.1"/>
    </source>
</evidence>
<organism evidence="5 6">
    <name type="scientific">Lysinibacillus composti</name>
    <dbReference type="NCBI Taxonomy" id="720633"/>
    <lineage>
        <taxon>Bacteria</taxon>
        <taxon>Bacillati</taxon>
        <taxon>Bacillota</taxon>
        <taxon>Bacilli</taxon>
        <taxon>Bacillales</taxon>
        <taxon>Bacillaceae</taxon>
        <taxon>Lysinibacillus</taxon>
    </lineage>
</organism>
<accession>A0A3N9UBP2</accession>
<protein>
    <recommendedName>
        <fullName evidence="2">Anti-sigma-W factor RsiW</fullName>
    </recommendedName>
</protein>
<keyword evidence="6" id="KW-1185">Reference proteome</keyword>